<gene>
    <name evidence="2" type="ordered locus">Os02g0636851</name>
    <name evidence="2" type="ORF">OSNPB_020636851</name>
</gene>
<dbReference type="Proteomes" id="UP000059680">
    <property type="component" value="Chromosome 2"/>
</dbReference>
<sequence length="165" mass="18306">MSWEDRGGGGEAAGERERGRRPASPPREAPSPPQACVGQHHLRCARGDPGFARERRRRAPRACLLRRLPCPRGHPEIPQHVRCARRPRQSLISSQSHQGLPVHGLLPRPPSLAPRERRPPMFTAAATPDDAHVLKPRLAGLLFLLSHQYGQPPLPPRFTATSTRI</sequence>
<feature type="compositionally biased region" description="Basic and acidic residues" evidence="1">
    <location>
        <begin position="1"/>
        <end position="20"/>
    </location>
</feature>
<dbReference type="EMBL" id="AP014958">
    <property type="protein sequence ID" value="BAS79946.1"/>
    <property type="molecule type" value="Genomic_DNA"/>
</dbReference>
<dbReference type="AlphaFoldDB" id="A0A0P0VM09"/>
<feature type="region of interest" description="Disordered" evidence="1">
    <location>
        <begin position="86"/>
        <end position="116"/>
    </location>
</feature>
<protein>
    <submittedName>
        <fullName evidence="2">Os02g0636851 protein</fullName>
    </submittedName>
</protein>
<feature type="compositionally biased region" description="Pro residues" evidence="1">
    <location>
        <begin position="23"/>
        <end position="33"/>
    </location>
</feature>
<name>A0A0P0VM09_ORYSJ</name>
<reference evidence="3" key="1">
    <citation type="journal article" date="2005" name="Nature">
        <title>The map-based sequence of the rice genome.</title>
        <authorList>
            <consortium name="International rice genome sequencing project (IRGSP)"/>
            <person name="Matsumoto T."/>
            <person name="Wu J."/>
            <person name="Kanamori H."/>
            <person name="Katayose Y."/>
            <person name="Fujisawa M."/>
            <person name="Namiki N."/>
            <person name="Mizuno H."/>
            <person name="Yamamoto K."/>
            <person name="Antonio B.A."/>
            <person name="Baba T."/>
            <person name="Sakata K."/>
            <person name="Nagamura Y."/>
            <person name="Aoki H."/>
            <person name="Arikawa K."/>
            <person name="Arita K."/>
            <person name="Bito T."/>
            <person name="Chiden Y."/>
            <person name="Fujitsuka N."/>
            <person name="Fukunaka R."/>
            <person name="Hamada M."/>
            <person name="Harada C."/>
            <person name="Hayashi A."/>
            <person name="Hijishita S."/>
            <person name="Honda M."/>
            <person name="Hosokawa S."/>
            <person name="Ichikawa Y."/>
            <person name="Idonuma A."/>
            <person name="Iijima M."/>
            <person name="Ikeda M."/>
            <person name="Ikeno M."/>
            <person name="Ito K."/>
            <person name="Ito S."/>
            <person name="Ito T."/>
            <person name="Ito Y."/>
            <person name="Ito Y."/>
            <person name="Iwabuchi A."/>
            <person name="Kamiya K."/>
            <person name="Karasawa W."/>
            <person name="Kurita K."/>
            <person name="Katagiri S."/>
            <person name="Kikuta A."/>
            <person name="Kobayashi H."/>
            <person name="Kobayashi N."/>
            <person name="Machita K."/>
            <person name="Maehara T."/>
            <person name="Masukawa M."/>
            <person name="Mizubayashi T."/>
            <person name="Mukai Y."/>
            <person name="Nagasaki H."/>
            <person name="Nagata Y."/>
            <person name="Naito S."/>
            <person name="Nakashima M."/>
            <person name="Nakama Y."/>
            <person name="Nakamichi Y."/>
            <person name="Nakamura M."/>
            <person name="Meguro A."/>
            <person name="Negishi M."/>
            <person name="Ohta I."/>
            <person name="Ohta T."/>
            <person name="Okamoto M."/>
            <person name="Ono N."/>
            <person name="Saji S."/>
            <person name="Sakaguchi M."/>
            <person name="Sakai K."/>
            <person name="Shibata M."/>
            <person name="Shimokawa T."/>
            <person name="Song J."/>
            <person name="Takazaki Y."/>
            <person name="Terasawa K."/>
            <person name="Tsugane M."/>
            <person name="Tsuji K."/>
            <person name="Ueda S."/>
            <person name="Waki K."/>
            <person name="Yamagata H."/>
            <person name="Yamamoto M."/>
            <person name="Yamamoto S."/>
            <person name="Yamane H."/>
            <person name="Yoshiki S."/>
            <person name="Yoshihara R."/>
            <person name="Yukawa K."/>
            <person name="Zhong H."/>
            <person name="Yano M."/>
            <person name="Yuan Q."/>
            <person name="Ouyang S."/>
            <person name="Liu J."/>
            <person name="Jones K.M."/>
            <person name="Gansberger K."/>
            <person name="Moffat K."/>
            <person name="Hill J."/>
            <person name="Bera J."/>
            <person name="Fadrosh D."/>
            <person name="Jin S."/>
            <person name="Johri S."/>
            <person name="Kim M."/>
            <person name="Overton L."/>
            <person name="Reardon M."/>
            <person name="Tsitrin T."/>
            <person name="Vuong H."/>
            <person name="Weaver B."/>
            <person name="Ciecko A."/>
            <person name="Tallon L."/>
            <person name="Jackson J."/>
            <person name="Pai G."/>
            <person name="Aken S.V."/>
            <person name="Utterback T."/>
            <person name="Reidmuller S."/>
            <person name="Feldblyum T."/>
            <person name="Hsiao J."/>
            <person name="Zismann V."/>
            <person name="Iobst S."/>
            <person name="de Vazeille A.R."/>
            <person name="Buell C.R."/>
            <person name="Ying K."/>
            <person name="Li Y."/>
            <person name="Lu T."/>
            <person name="Huang Y."/>
            <person name="Zhao Q."/>
            <person name="Feng Q."/>
            <person name="Zhang L."/>
            <person name="Zhu J."/>
            <person name="Weng Q."/>
            <person name="Mu J."/>
            <person name="Lu Y."/>
            <person name="Fan D."/>
            <person name="Liu Y."/>
            <person name="Guan J."/>
            <person name="Zhang Y."/>
            <person name="Yu S."/>
            <person name="Liu X."/>
            <person name="Zhang Y."/>
            <person name="Hong G."/>
            <person name="Han B."/>
            <person name="Choisne N."/>
            <person name="Demange N."/>
            <person name="Orjeda G."/>
            <person name="Samain S."/>
            <person name="Cattolico L."/>
            <person name="Pelletier E."/>
            <person name="Couloux A."/>
            <person name="Segurens B."/>
            <person name="Wincker P."/>
            <person name="D'Hont A."/>
            <person name="Scarpelli C."/>
            <person name="Weissenbach J."/>
            <person name="Salanoubat M."/>
            <person name="Quetier F."/>
            <person name="Yu Y."/>
            <person name="Kim H.R."/>
            <person name="Rambo T."/>
            <person name="Currie J."/>
            <person name="Collura K."/>
            <person name="Luo M."/>
            <person name="Yang T."/>
            <person name="Ammiraju J.S.S."/>
            <person name="Engler F."/>
            <person name="Soderlund C."/>
            <person name="Wing R.A."/>
            <person name="Palmer L.E."/>
            <person name="de la Bastide M."/>
            <person name="Spiegel L."/>
            <person name="Nascimento L."/>
            <person name="Zutavern T."/>
            <person name="O'Shaughnessy A."/>
            <person name="Dike S."/>
            <person name="Dedhia N."/>
            <person name="Preston R."/>
            <person name="Balija V."/>
            <person name="McCombie W.R."/>
            <person name="Chow T."/>
            <person name="Chen H."/>
            <person name="Chung M."/>
            <person name="Chen C."/>
            <person name="Shaw J."/>
            <person name="Wu H."/>
            <person name="Hsiao K."/>
            <person name="Chao Y."/>
            <person name="Chu M."/>
            <person name="Cheng C."/>
            <person name="Hour A."/>
            <person name="Lee P."/>
            <person name="Lin S."/>
            <person name="Lin Y."/>
            <person name="Liou J."/>
            <person name="Liu S."/>
            <person name="Hsing Y."/>
            <person name="Raghuvanshi S."/>
            <person name="Mohanty A."/>
            <person name="Bharti A.K."/>
            <person name="Gaur A."/>
            <person name="Gupta V."/>
            <person name="Kumar D."/>
            <person name="Ravi V."/>
            <person name="Vij S."/>
            <person name="Kapur A."/>
            <person name="Khurana P."/>
            <person name="Khurana P."/>
            <person name="Khurana J.P."/>
            <person name="Tyagi A.K."/>
            <person name="Gaikwad K."/>
            <person name="Singh A."/>
            <person name="Dalal V."/>
            <person name="Srivastava S."/>
            <person name="Dixit A."/>
            <person name="Pal A.K."/>
            <person name="Ghazi I.A."/>
            <person name="Yadav M."/>
            <person name="Pandit A."/>
            <person name="Bhargava A."/>
            <person name="Sureshbabu K."/>
            <person name="Batra K."/>
            <person name="Sharma T.R."/>
            <person name="Mohapatra T."/>
            <person name="Singh N.K."/>
            <person name="Messing J."/>
            <person name="Nelson A.B."/>
            <person name="Fuks G."/>
            <person name="Kavchok S."/>
            <person name="Keizer G."/>
            <person name="Linton E."/>
            <person name="Llaca V."/>
            <person name="Song R."/>
            <person name="Tanyolac B."/>
            <person name="Young S."/>
            <person name="Ho-Il K."/>
            <person name="Hahn J.H."/>
            <person name="Sangsakoo G."/>
            <person name="Vanavichit A."/>
            <person name="de Mattos Luiz.A.T."/>
            <person name="Zimmer P.D."/>
            <person name="Malone G."/>
            <person name="Dellagostin O."/>
            <person name="de Oliveira A.C."/>
            <person name="Bevan M."/>
            <person name="Bancroft I."/>
            <person name="Minx P."/>
            <person name="Cordum H."/>
            <person name="Wilson R."/>
            <person name="Cheng Z."/>
            <person name="Jin W."/>
            <person name="Jiang J."/>
            <person name="Leong S.A."/>
            <person name="Iwama H."/>
            <person name="Gojobori T."/>
            <person name="Itoh T."/>
            <person name="Niimura Y."/>
            <person name="Fujii Y."/>
            <person name="Habara T."/>
            <person name="Sakai H."/>
            <person name="Sato Y."/>
            <person name="Wilson G."/>
            <person name="Kumar K."/>
            <person name="McCouch S."/>
            <person name="Juretic N."/>
            <person name="Hoen D."/>
            <person name="Wright S."/>
            <person name="Bruskiewich R."/>
            <person name="Bureau T."/>
            <person name="Miyao A."/>
            <person name="Hirochika H."/>
            <person name="Nishikawa T."/>
            <person name="Kadowaki K."/>
            <person name="Sugiura M."/>
            <person name="Burr B."/>
            <person name="Sasaki T."/>
        </authorList>
    </citation>
    <scope>NUCLEOTIDE SEQUENCE [LARGE SCALE GENOMIC DNA]</scope>
    <source>
        <strain evidence="3">cv. Nipponbare</strain>
    </source>
</reference>
<evidence type="ECO:0000313" key="3">
    <source>
        <dbReference type="Proteomes" id="UP000059680"/>
    </source>
</evidence>
<dbReference type="PaxDb" id="39947-A0A0P0VM09"/>
<dbReference type="InParanoid" id="A0A0P0VM09"/>
<keyword evidence="3" id="KW-1185">Reference proteome</keyword>
<evidence type="ECO:0000313" key="2">
    <source>
        <dbReference type="EMBL" id="BAS79946.1"/>
    </source>
</evidence>
<reference evidence="2 3" key="3">
    <citation type="journal article" date="2013" name="Rice">
        <title>Improvement of the Oryza sativa Nipponbare reference genome using next generation sequence and optical map data.</title>
        <authorList>
            <person name="Kawahara Y."/>
            <person name="de la Bastide M."/>
            <person name="Hamilton J.P."/>
            <person name="Kanamori H."/>
            <person name="McCombie W.R."/>
            <person name="Ouyang S."/>
            <person name="Schwartz D.C."/>
            <person name="Tanaka T."/>
            <person name="Wu J."/>
            <person name="Zhou S."/>
            <person name="Childs K.L."/>
            <person name="Davidson R.M."/>
            <person name="Lin H."/>
            <person name="Quesada-Ocampo L."/>
            <person name="Vaillancourt B."/>
            <person name="Sakai H."/>
            <person name="Lee S.S."/>
            <person name="Kim J."/>
            <person name="Numa H."/>
            <person name="Itoh T."/>
            <person name="Buell C.R."/>
            <person name="Matsumoto T."/>
        </authorList>
    </citation>
    <scope>NUCLEOTIDE SEQUENCE [LARGE SCALE GENOMIC DNA]</scope>
    <source>
        <strain evidence="3">cv. Nipponbare</strain>
    </source>
</reference>
<proteinExistence type="predicted"/>
<reference evidence="2 3" key="2">
    <citation type="journal article" date="2013" name="Plant Cell Physiol.">
        <title>Rice Annotation Project Database (RAP-DB): an integrative and interactive database for rice genomics.</title>
        <authorList>
            <person name="Sakai H."/>
            <person name="Lee S.S."/>
            <person name="Tanaka T."/>
            <person name="Numa H."/>
            <person name="Kim J."/>
            <person name="Kawahara Y."/>
            <person name="Wakimoto H."/>
            <person name="Yang C.C."/>
            <person name="Iwamoto M."/>
            <person name="Abe T."/>
            <person name="Yamada Y."/>
            <person name="Muto A."/>
            <person name="Inokuchi H."/>
            <person name="Ikemura T."/>
            <person name="Matsumoto T."/>
            <person name="Sasaki T."/>
            <person name="Itoh T."/>
        </authorList>
    </citation>
    <scope>NUCLEOTIDE SEQUENCE [LARGE SCALE GENOMIC DNA]</scope>
    <source>
        <strain evidence="3">cv. Nipponbare</strain>
    </source>
</reference>
<feature type="region of interest" description="Disordered" evidence="1">
    <location>
        <begin position="1"/>
        <end position="42"/>
    </location>
</feature>
<organism evidence="2 3">
    <name type="scientific">Oryza sativa subsp. japonica</name>
    <name type="common">Rice</name>
    <dbReference type="NCBI Taxonomy" id="39947"/>
    <lineage>
        <taxon>Eukaryota</taxon>
        <taxon>Viridiplantae</taxon>
        <taxon>Streptophyta</taxon>
        <taxon>Embryophyta</taxon>
        <taxon>Tracheophyta</taxon>
        <taxon>Spermatophyta</taxon>
        <taxon>Magnoliopsida</taxon>
        <taxon>Liliopsida</taxon>
        <taxon>Poales</taxon>
        <taxon>Poaceae</taxon>
        <taxon>BOP clade</taxon>
        <taxon>Oryzoideae</taxon>
        <taxon>Oryzeae</taxon>
        <taxon>Oryzinae</taxon>
        <taxon>Oryza</taxon>
        <taxon>Oryza sativa</taxon>
    </lineage>
</organism>
<accession>A0A0P0VM09</accession>
<evidence type="ECO:0000256" key="1">
    <source>
        <dbReference type="SAM" id="MobiDB-lite"/>
    </source>
</evidence>